<feature type="compositionally biased region" description="Basic and acidic residues" evidence="2">
    <location>
        <begin position="2581"/>
        <end position="2591"/>
    </location>
</feature>
<comment type="caution">
    <text evidence="3">The sequence shown here is derived from an EMBL/GenBank/DDBJ whole genome shotgun (WGS) entry which is preliminary data.</text>
</comment>
<feature type="compositionally biased region" description="Polar residues" evidence="2">
    <location>
        <begin position="1401"/>
        <end position="1426"/>
    </location>
</feature>
<evidence type="ECO:0000313" key="4">
    <source>
        <dbReference type="Proteomes" id="UP001165090"/>
    </source>
</evidence>
<feature type="coiled-coil region" evidence="1">
    <location>
        <begin position="910"/>
        <end position="993"/>
    </location>
</feature>
<keyword evidence="4" id="KW-1185">Reference proteome</keyword>
<proteinExistence type="predicted"/>
<feature type="non-terminal residue" evidence="3">
    <location>
        <position position="1"/>
    </location>
</feature>
<dbReference type="EMBL" id="BSDZ01000051">
    <property type="protein sequence ID" value="GLI66932.1"/>
    <property type="molecule type" value="Genomic_DNA"/>
</dbReference>
<accession>A0ABQ5SAH8</accession>
<feature type="coiled-coil region" evidence="1">
    <location>
        <begin position="290"/>
        <end position="331"/>
    </location>
</feature>
<feature type="coiled-coil region" evidence="1">
    <location>
        <begin position="636"/>
        <end position="782"/>
    </location>
</feature>
<sequence>RDATAAGLDASLVEVRAQLGLMHEDANAKVKLANELAVCLRELQSTLISVEAVNTGASSLREARVSELAQQCEAAFRAVADLQAQLCASEAERRELQAQVATAESAQWRLMTEVACAEDEKGRLEAALHAAGEARKALEAQVAAGDASTSELRARLHRAEEVLSDTLSQLADANTAVRLLHLQTAFGAAASTDIERTQLSCSDNSSAESVKAEKEHRERDGMRLLLEARLQQFQSCAEALESASDKEHSLRAVQVAELQRQCELGSQSVVALREQLTASENARWELMARAEEAQTEREGLLVEVAEALTEQARLREALEAAAVERRCLEEDLAANDSKRAELEAYLRNTQTAHSELIAQLAFSNSALQLLQQHLQNSDAERLDLQMQLVAFVDERRELRVQLLARLEELQSAMEVAEAASVDASAVLVAHVEELQGRCEADGELLQQLRDQLLASEEARRELLERVFDVERQLQAVESQVAVAESAQQALVLQAAETVEAAQQALHAALSCTEAERCDLRAQVADGEALRHGLQQRLEDSESARIEAMEQLAEASVVLAALQQRLEDTLLERQALRAGLEASAEARRELQIRLSEVLHELQGRVEDVRIAIEDVDALQASSEVELTAHCKEGAHCTEQLQVQLREGEAVRQELLRQLAEAGALQSDVLARLVAVTTERKELEARAVAAEVAAHELSSQLAVALTEREEVQGRLAASAAVQEELRARLDNMEVVHTEAQAQLADAGLALRALQQNLDDADAERRELQAQLVTVEAEARGVQSQLEDKLLELQSAIRGVMDATGTADALQNAQRTVLEQGYEEGSRAAREQASDCAASQAAQQVLSERVAAAEARQAALEVELRAVELARAALEAQVADAETVQGNLQVQLSEVKAERSEMFTRLGDATNSLEALQRRLAASDLQREQLQKVCAVATEACEGLQAQLVAATVVRERDLQRLSELEAEREDFVARVAAADAALKEMRELLDGAEAAHATEVHSLRSEARVAAADAAVQNAASVAKASAAGEAMQLLKDQLRAAEASRGELQARLAAADASSGELRSQLSASAAALTALQQQLEDWEAACDVTQLQLARTDSIARDLMSQLENSETRRMELQQQLTAAAAERQQLATELADAGRAAAELMQRLTATEGAAAQLQKQLVDCQQERDDLALQLADADAARRNLATQVYKFRTQMAAATDSAVIRRMTNATAIQEQYERLREEVAREREAGQARQERMLAEIASLQAAADRSAVHATVRVALARACLRAAEDERRRLQEDMQSLLLVRARSRVARGWQQQQLGQIPAEIESDAPPSPTPIGCKHADDMECCQDPTVKILYPTRSSSETPMDATTAATAAVMVAAAAVSGHRQRTSIRVASLGGFLQHGLDAEKAQGGVASTNADAQATTSNDNGFQSNRPSATDYQQQLEHVRQRLIELRPQTARSLAAVDAALDVPSSFADMVQSAVSSTSPLTERWAQAGCARQLRESLGDSFSMVPDLSSLGTMLDANTAHGNAGAAGAALSAGIPSRQEGAAQVLRFPPVVPFSTPVTEYRQSNMLYVSRNVTPSSTCLSPLEGGQLAPSRTIGEQLAVLQDELNKVEETGRLLGARLEAASQSPPTSILETVTAQLSQRHQEAFLRRSAERQLGDACMVPALPVAVPVHLRGNSTGTGTETEIEPPDLPSPDPLMQLDLDVATTPPDAHSVAASLAALRSGIQTFIAQQQQQAVALRSPSPHGRSLSPSPHQPGNGCHSAAAAVASLSVLLGHVQVLEDYLLGNSVLSALPTPIDMLLPLPRSTAPVAARYAAPVGAGAGGARALAGGQGSAAASTTAGGCGVGRYIDGASTPLEAPSPKTELSSEAVTTPCDSPLLMPTESPGPQRLNASASVKHHNFHLHSHNHHLQPGLDRLDQEPSDQDPRAYPHPHQYQYQYQYQHLHQTQKATRRQDLIAADGIVARPFSRSAAHSAIDTAAAADSDAAAQADAKPSSGVPSTTGGTGRRVASIHALTYEDSSLSFFSPSLTSLTRAQGVAALPPPGKEGPSRFPSLVAASGIPPGAVAASVTSRMCRAGTGATAGGVGLDGDFGVLSVSSRSTESHRGGEQYDDGYGQREWRSSESPLPASLDEEAIVLTATPALRSPTLASEPSEPTFLPPPPQDYHHHIQQHQQFCSVSLSGAAAALAAAVATSEATARSRRGGICGGIGGGGRGSAAFAEESRMSSPSTPVSDDVCVAPPLAFAVTPDVTAGAAAAVTPCITPVPLDAIAAEQLLRYTNPCFMRTPSASEICAVDPGLPSRNMQHPLRPLHTDEDSLPYGNRHDYIYARPTLMSSAEQQAVAPLPGPGIVPLPAGADSLPALEISDSVDVTDLRAARRRMAGGGQGAVSIEEAPVASVVRVRRSAGRSMPVLVTPPPTVSSDEEEARTLMDGVHEQLIMGPRSIVTGTGPPIPPPNFAAAAIVPTRNSRSISLQGCATENAVYNSYKADPHATGLLCLPTRSRRFSFRLSSRQSSRSSIVQPSNEAHSQNQSHIQSQSQGRSHVSTATDDAASVASSGYQQYAQLYPHPYAPSHPQAAGSMCDTHRSSLEHSARGAGVPPLPPNVGGKEKKAGLLGKIKRAVGDVVRRSSSVRLNSAGLTDGASSSAGTQRGRSTLPNNSISALLTPRPL</sequence>
<feature type="region of interest" description="Disordered" evidence="2">
    <location>
        <begin position="2506"/>
        <end position="2550"/>
    </location>
</feature>
<feature type="coiled-coil region" evidence="1">
    <location>
        <begin position="544"/>
        <end position="578"/>
    </location>
</feature>
<feature type="coiled-coil region" evidence="1">
    <location>
        <begin position="392"/>
        <end position="479"/>
    </location>
</feature>
<organism evidence="3 4">
    <name type="scientific">Volvox africanus</name>
    <dbReference type="NCBI Taxonomy" id="51714"/>
    <lineage>
        <taxon>Eukaryota</taxon>
        <taxon>Viridiplantae</taxon>
        <taxon>Chlorophyta</taxon>
        <taxon>core chlorophytes</taxon>
        <taxon>Chlorophyceae</taxon>
        <taxon>CS clade</taxon>
        <taxon>Chlamydomonadales</taxon>
        <taxon>Volvocaceae</taxon>
        <taxon>Volvox</taxon>
    </lineage>
</organism>
<dbReference type="SUPFAM" id="SSF90257">
    <property type="entry name" value="Myosin rod fragments"/>
    <property type="match status" value="1"/>
</dbReference>
<feature type="region of interest" description="Disordered" evidence="2">
    <location>
        <begin position="1902"/>
        <end position="1927"/>
    </location>
</feature>
<feature type="compositionally biased region" description="Polar residues" evidence="2">
    <location>
        <begin position="2640"/>
        <end position="2661"/>
    </location>
</feature>
<dbReference type="Proteomes" id="UP001165090">
    <property type="component" value="Unassembled WGS sequence"/>
</dbReference>
<feature type="compositionally biased region" description="Low complexity" evidence="2">
    <location>
        <begin position="2506"/>
        <end position="2516"/>
    </location>
</feature>
<feature type="region of interest" description="Disordered" evidence="2">
    <location>
        <begin position="1730"/>
        <end position="1756"/>
    </location>
</feature>
<reference evidence="3 4" key="1">
    <citation type="journal article" date="2023" name="IScience">
        <title>Expanded male sex-determining region conserved during the evolution of homothallism in the green alga Volvox.</title>
        <authorList>
            <person name="Yamamoto K."/>
            <person name="Matsuzaki R."/>
            <person name="Mahakham W."/>
            <person name="Heman W."/>
            <person name="Sekimoto H."/>
            <person name="Kawachi M."/>
            <person name="Minakuchi Y."/>
            <person name="Toyoda A."/>
            <person name="Nozaki H."/>
        </authorList>
    </citation>
    <scope>NUCLEOTIDE SEQUENCE [LARGE SCALE GENOMIC DNA]</scope>
    <source>
        <strain evidence="3 4">NIES-4468</strain>
    </source>
</reference>
<evidence type="ECO:0000313" key="3">
    <source>
        <dbReference type="EMBL" id="GLI66932.1"/>
    </source>
</evidence>
<feature type="region of interest" description="Disordered" evidence="2">
    <location>
        <begin position="2095"/>
        <end position="2123"/>
    </location>
</feature>
<feature type="compositionally biased region" description="Low complexity" evidence="2">
    <location>
        <begin position="1983"/>
        <end position="1998"/>
    </location>
</feature>
<name>A0ABQ5SAH8_9CHLO</name>
<evidence type="ECO:0000256" key="1">
    <source>
        <dbReference type="SAM" id="Coils"/>
    </source>
</evidence>
<keyword evidence="1" id="KW-0175">Coiled coil</keyword>
<feature type="region of interest" description="Disordered" evidence="2">
    <location>
        <begin position="1400"/>
        <end position="1426"/>
    </location>
</feature>
<feature type="region of interest" description="Disordered" evidence="2">
    <location>
        <begin position="2564"/>
        <end position="2609"/>
    </location>
</feature>
<feature type="compositionally biased region" description="Polar residues" evidence="2">
    <location>
        <begin position="1859"/>
        <end position="1870"/>
    </location>
</feature>
<feature type="coiled-coil region" evidence="1">
    <location>
        <begin position="1030"/>
        <end position="1176"/>
    </location>
</feature>
<feature type="coiled-coil region" evidence="1">
    <location>
        <begin position="847"/>
        <end position="881"/>
    </location>
</feature>
<feature type="compositionally biased region" description="Basic and acidic residues" evidence="2">
    <location>
        <begin position="1911"/>
        <end position="1924"/>
    </location>
</feature>
<feature type="region of interest" description="Disordered" evidence="2">
    <location>
        <begin position="2634"/>
        <end position="2668"/>
    </location>
</feature>
<protein>
    <submittedName>
        <fullName evidence="3">Uncharacterized protein</fullName>
    </submittedName>
</protein>
<feature type="region of interest" description="Disordered" evidence="2">
    <location>
        <begin position="1850"/>
        <end position="1871"/>
    </location>
</feature>
<dbReference type="PANTHER" id="PTHR45615">
    <property type="entry name" value="MYOSIN HEAVY CHAIN, NON-MUSCLE"/>
    <property type="match status" value="1"/>
</dbReference>
<feature type="region of interest" description="Disordered" evidence="2">
    <location>
        <begin position="1983"/>
        <end position="2002"/>
    </location>
</feature>
<feature type="compositionally biased region" description="Basic and acidic residues" evidence="2">
    <location>
        <begin position="2098"/>
        <end position="2118"/>
    </location>
</feature>
<gene>
    <name evidence="3" type="ORF">VaNZ11_010971</name>
</gene>
<feature type="compositionally biased region" description="Low complexity" evidence="2">
    <location>
        <begin position="2525"/>
        <end position="2550"/>
    </location>
</feature>
<feature type="region of interest" description="Disordered" evidence="2">
    <location>
        <begin position="1668"/>
        <end position="1690"/>
    </location>
</feature>
<evidence type="ECO:0000256" key="2">
    <source>
        <dbReference type="SAM" id="MobiDB-lite"/>
    </source>
</evidence>
<dbReference type="PANTHER" id="PTHR45615:SF66">
    <property type="entry name" value="CARD DOMAIN-CONTAINING PROTEIN"/>
    <property type="match status" value="1"/>
</dbReference>
<feature type="coiled-coil region" evidence="1">
    <location>
        <begin position="1263"/>
        <end position="1290"/>
    </location>
</feature>